<evidence type="ECO:0008006" key="3">
    <source>
        <dbReference type="Google" id="ProtNLM"/>
    </source>
</evidence>
<keyword evidence="2" id="KW-1185">Reference proteome</keyword>
<dbReference type="Gene3D" id="1.20.120.450">
    <property type="entry name" value="dinb family like domain"/>
    <property type="match status" value="1"/>
</dbReference>
<dbReference type="EMBL" id="JAZGSY010000006">
    <property type="protein sequence ID" value="KAL1843963.1"/>
    <property type="molecule type" value="Genomic_DNA"/>
</dbReference>
<accession>A0ABR3VRH5</accession>
<evidence type="ECO:0000313" key="2">
    <source>
        <dbReference type="Proteomes" id="UP001583172"/>
    </source>
</evidence>
<protein>
    <recommendedName>
        <fullName evidence="3">DUF1993 domain-containing protein</fullName>
    </recommendedName>
</protein>
<dbReference type="PANTHER" id="PTHR36922">
    <property type="entry name" value="BLL2446 PROTEIN"/>
    <property type="match status" value="1"/>
</dbReference>
<gene>
    <name evidence="1" type="ORF">VTJ49DRAFT_6367</name>
</gene>
<comment type="caution">
    <text evidence="1">The sequence shown here is derived from an EMBL/GenBank/DDBJ whole genome shotgun (WGS) entry which is preliminary data.</text>
</comment>
<dbReference type="PANTHER" id="PTHR36922:SF1">
    <property type="entry name" value="DUF1993 DOMAIN-CONTAINING PROTEIN"/>
    <property type="match status" value="1"/>
</dbReference>
<reference evidence="1 2" key="1">
    <citation type="journal article" date="2024" name="Commun. Biol.">
        <title>Comparative genomic analysis of thermophilic fungi reveals convergent evolutionary adaptations and gene losses.</title>
        <authorList>
            <person name="Steindorff A.S."/>
            <person name="Aguilar-Pontes M.V."/>
            <person name="Robinson A.J."/>
            <person name="Andreopoulos B."/>
            <person name="LaButti K."/>
            <person name="Kuo A."/>
            <person name="Mondo S."/>
            <person name="Riley R."/>
            <person name="Otillar R."/>
            <person name="Haridas S."/>
            <person name="Lipzen A."/>
            <person name="Grimwood J."/>
            <person name="Schmutz J."/>
            <person name="Clum A."/>
            <person name="Reid I.D."/>
            <person name="Moisan M.C."/>
            <person name="Butler G."/>
            <person name="Nguyen T.T.M."/>
            <person name="Dewar K."/>
            <person name="Conant G."/>
            <person name="Drula E."/>
            <person name="Henrissat B."/>
            <person name="Hansel C."/>
            <person name="Singer S."/>
            <person name="Hutchinson M.I."/>
            <person name="de Vries R.P."/>
            <person name="Natvig D.O."/>
            <person name="Powell A.J."/>
            <person name="Tsang A."/>
            <person name="Grigoriev I.V."/>
        </authorList>
    </citation>
    <scope>NUCLEOTIDE SEQUENCE [LARGE SCALE GENOMIC DNA]</scope>
    <source>
        <strain evidence="1 2">CBS 620.91</strain>
    </source>
</reference>
<dbReference type="Pfam" id="PF09351">
    <property type="entry name" value="DUF1993"/>
    <property type="match status" value="1"/>
</dbReference>
<sequence length="179" mass="19949">MAAIPLYDATIGLAKQSLETLRDLLVKAQAHPEAASLAQARLIDDMLPFSFQVQTVSNFAKKTVERLTGRDLGVWEDNETTLEQLAARVQKTLDLLDTVKPEDLVKGGADTMHELKFGPNFTLPATTHQYVLGYYLPNLLFHLSTAYALLRSKGLDIGKRDYLKNFVSPFFPAQEPAKQ</sequence>
<dbReference type="Proteomes" id="UP001583172">
    <property type="component" value="Unassembled WGS sequence"/>
</dbReference>
<dbReference type="InterPro" id="IPR018531">
    <property type="entry name" value="DUF1993"/>
</dbReference>
<proteinExistence type="predicted"/>
<name>A0ABR3VRH5_HUMIN</name>
<evidence type="ECO:0000313" key="1">
    <source>
        <dbReference type="EMBL" id="KAL1843963.1"/>
    </source>
</evidence>
<organism evidence="1 2">
    <name type="scientific">Humicola insolens</name>
    <name type="common">Soft-rot fungus</name>
    <dbReference type="NCBI Taxonomy" id="85995"/>
    <lineage>
        <taxon>Eukaryota</taxon>
        <taxon>Fungi</taxon>
        <taxon>Dikarya</taxon>
        <taxon>Ascomycota</taxon>
        <taxon>Pezizomycotina</taxon>
        <taxon>Sordariomycetes</taxon>
        <taxon>Sordariomycetidae</taxon>
        <taxon>Sordariales</taxon>
        <taxon>Chaetomiaceae</taxon>
        <taxon>Mycothermus</taxon>
    </lineage>
</organism>
<dbReference type="InterPro" id="IPR034660">
    <property type="entry name" value="DinB/YfiT-like"/>
</dbReference>
<dbReference type="SUPFAM" id="SSF109854">
    <property type="entry name" value="DinB/YfiT-like putative metalloenzymes"/>
    <property type="match status" value="1"/>
</dbReference>